<name>A0ABW5X2U4_9FLAO</name>
<evidence type="ECO:0000259" key="2">
    <source>
        <dbReference type="Pfam" id="PF13439"/>
    </source>
</evidence>
<keyword evidence="4" id="KW-1185">Reference proteome</keyword>
<dbReference type="InterPro" id="IPR001296">
    <property type="entry name" value="Glyco_trans_1"/>
</dbReference>
<dbReference type="InterPro" id="IPR050194">
    <property type="entry name" value="Glycosyltransferase_grp1"/>
</dbReference>
<feature type="domain" description="Glycosyltransferase subfamily 4-like N-terminal" evidence="2">
    <location>
        <begin position="120"/>
        <end position="208"/>
    </location>
</feature>
<keyword evidence="3" id="KW-0808">Transferase</keyword>
<evidence type="ECO:0000259" key="1">
    <source>
        <dbReference type="Pfam" id="PF00534"/>
    </source>
</evidence>
<sequence length="407" mass="46341">MKMTKISLFIMPRSSKAWHGSEALWITVGGWAAAAERKFGKAYILTTDRIALPMEVLKYPLGKVPQISKSRNKKLSSFLPTTLITLIKDILLWKTSLYNNFFKYKLPDLENEVSLVWEQHDFFPGIGYKLAKKHNVPFIIYVHAPQVWEAAKWGVKRPLWGRLLEEMETRSLKRADIVACVSSQVAEKLITMGISEKKIQVSPMAVDAHLFSNANPQDIIKDYKLQNKFVIGWTGSFRSFHGLDILLRVFKKVHESINISRLVLVGDGFEMVNIVKLTNELGINDFVVFTGRKSFTEIPNYVEAFDLAIVSARSASDFHYSPLKLREYLGAGKATLAPNAGEIPKMFHNDIHLKLYNVGDIEGTARKIIDLYNDPEKRNLIAAKGKEYILKNGTWDVELEKLINKNR</sequence>
<gene>
    <name evidence="3" type="ORF">ACFSYS_05390</name>
</gene>
<dbReference type="InterPro" id="IPR028098">
    <property type="entry name" value="Glyco_trans_4-like_N"/>
</dbReference>
<protein>
    <submittedName>
        <fullName evidence="3">Glycosyltransferase</fullName>
        <ecNumber evidence="3">2.4.-.-</ecNumber>
    </submittedName>
</protein>
<organism evidence="3 4">
    <name type="scientific">Christiangramia antarctica</name>
    <dbReference type="NCBI Taxonomy" id="2058158"/>
    <lineage>
        <taxon>Bacteria</taxon>
        <taxon>Pseudomonadati</taxon>
        <taxon>Bacteroidota</taxon>
        <taxon>Flavobacteriia</taxon>
        <taxon>Flavobacteriales</taxon>
        <taxon>Flavobacteriaceae</taxon>
        <taxon>Christiangramia</taxon>
    </lineage>
</organism>
<dbReference type="SUPFAM" id="SSF53756">
    <property type="entry name" value="UDP-Glycosyltransferase/glycogen phosphorylase"/>
    <property type="match status" value="1"/>
</dbReference>
<reference evidence="4" key="1">
    <citation type="journal article" date="2019" name="Int. J. Syst. Evol. Microbiol.">
        <title>The Global Catalogue of Microorganisms (GCM) 10K type strain sequencing project: providing services to taxonomists for standard genome sequencing and annotation.</title>
        <authorList>
            <consortium name="The Broad Institute Genomics Platform"/>
            <consortium name="The Broad Institute Genome Sequencing Center for Infectious Disease"/>
            <person name="Wu L."/>
            <person name="Ma J."/>
        </authorList>
    </citation>
    <scope>NUCLEOTIDE SEQUENCE [LARGE SCALE GENOMIC DNA]</scope>
    <source>
        <strain evidence="4">KCTC 52925</strain>
    </source>
</reference>
<dbReference type="Pfam" id="PF00534">
    <property type="entry name" value="Glycos_transf_1"/>
    <property type="match status" value="1"/>
</dbReference>
<evidence type="ECO:0000313" key="4">
    <source>
        <dbReference type="Proteomes" id="UP001597438"/>
    </source>
</evidence>
<evidence type="ECO:0000313" key="3">
    <source>
        <dbReference type="EMBL" id="MFD2832714.1"/>
    </source>
</evidence>
<comment type="caution">
    <text evidence="3">The sequence shown here is derived from an EMBL/GenBank/DDBJ whole genome shotgun (WGS) entry which is preliminary data.</text>
</comment>
<dbReference type="GO" id="GO:0016757">
    <property type="term" value="F:glycosyltransferase activity"/>
    <property type="evidence" value="ECO:0007669"/>
    <property type="project" value="UniProtKB-KW"/>
</dbReference>
<proteinExistence type="predicted"/>
<feature type="domain" description="Glycosyl transferase family 1" evidence="1">
    <location>
        <begin position="225"/>
        <end position="387"/>
    </location>
</feature>
<keyword evidence="3" id="KW-0328">Glycosyltransferase</keyword>
<accession>A0ABW5X2U4</accession>
<dbReference type="Gene3D" id="3.40.50.2000">
    <property type="entry name" value="Glycogen Phosphorylase B"/>
    <property type="match status" value="2"/>
</dbReference>
<dbReference type="Pfam" id="PF13439">
    <property type="entry name" value="Glyco_transf_4"/>
    <property type="match status" value="1"/>
</dbReference>
<dbReference type="EC" id="2.4.-.-" evidence="3"/>
<dbReference type="Proteomes" id="UP001597438">
    <property type="component" value="Unassembled WGS sequence"/>
</dbReference>
<dbReference type="PANTHER" id="PTHR45947:SF3">
    <property type="entry name" value="SULFOQUINOVOSYL TRANSFERASE SQD2"/>
    <property type="match status" value="1"/>
</dbReference>
<dbReference type="EMBL" id="JBHUOJ010000009">
    <property type="protein sequence ID" value="MFD2832714.1"/>
    <property type="molecule type" value="Genomic_DNA"/>
</dbReference>
<dbReference type="PANTHER" id="PTHR45947">
    <property type="entry name" value="SULFOQUINOVOSYL TRANSFERASE SQD2"/>
    <property type="match status" value="1"/>
</dbReference>
<dbReference type="RefSeq" id="WP_251742062.1">
    <property type="nucleotide sequence ID" value="NZ_JBHUOJ010000009.1"/>
</dbReference>